<gene>
    <name evidence="3" type="ORF">Tco_0824336</name>
</gene>
<evidence type="ECO:0000313" key="3">
    <source>
        <dbReference type="EMBL" id="GJT03167.1"/>
    </source>
</evidence>
<feature type="compositionally biased region" description="Polar residues" evidence="2">
    <location>
        <begin position="7"/>
        <end position="24"/>
    </location>
</feature>
<reference evidence="3" key="1">
    <citation type="journal article" date="2022" name="Int. J. Mol. Sci.">
        <title>Draft Genome of Tanacetum Coccineum: Genomic Comparison of Closely Related Tanacetum-Family Plants.</title>
        <authorList>
            <person name="Yamashiro T."/>
            <person name="Shiraishi A."/>
            <person name="Nakayama K."/>
            <person name="Satake H."/>
        </authorList>
    </citation>
    <scope>NUCLEOTIDE SEQUENCE</scope>
</reference>
<accession>A0ABQ5AN48</accession>
<protein>
    <submittedName>
        <fullName evidence="3">Uncharacterized protein</fullName>
    </submittedName>
</protein>
<feature type="region of interest" description="Disordered" evidence="2">
    <location>
        <begin position="1"/>
        <end position="24"/>
    </location>
</feature>
<evidence type="ECO:0000256" key="2">
    <source>
        <dbReference type="SAM" id="MobiDB-lite"/>
    </source>
</evidence>
<dbReference type="EMBL" id="BQNB010012404">
    <property type="protein sequence ID" value="GJT03167.1"/>
    <property type="molecule type" value="Genomic_DNA"/>
</dbReference>
<organism evidence="3 4">
    <name type="scientific">Tanacetum coccineum</name>
    <dbReference type="NCBI Taxonomy" id="301880"/>
    <lineage>
        <taxon>Eukaryota</taxon>
        <taxon>Viridiplantae</taxon>
        <taxon>Streptophyta</taxon>
        <taxon>Embryophyta</taxon>
        <taxon>Tracheophyta</taxon>
        <taxon>Spermatophyta</taxon>
        <taxon>Magnoliopsida</taxon>
        <taxon>eudicotyledons</taxon>
        <taxon>Gunneridae</taxon>
        <taxon>Pentapetalae</taxon>
        <taxon>asterids</taxon>
        <taxon>campanulids</taxon>
        <taxon>Asterales</taxon>
        <taxon>Asteraceae</taxon>
        <taxon>Asteroideae</taxon>
        <taxon>Anthemideae</taxon>
        <taxon>Anthemidinae</taxon>
        <taxon>Tanacetum</taxon>
    </lineage>
</organism>
<sequence>MLDEGCSINQPTIQSTTPHQGHNPSFITYTSTCHHLLPQANIPKADAKRAPGRGYMDYLLHPDPGVIMEREGFTYQLRLRIAERERLAYEQEGMETRQALARSEAHCRTLEAQVTVLETEARRHEWQRQAADELAVQTYHATKAWRLGAPLTHWRHCLLSITVDCLVNEENCTNESHKVKPEVPTSYTTPNETPPPPLLRHNFQALIDQDLLDAMAK</sequence>
<keyword evidence="1" id="KW-0175">Coiled coil</keyword>
<comment type="caution">
    <text evidence="3">The sequence shown here is derived from an EMBL/GenBank/DDBJ whole genome shotgun (WGS) entry which is preliminary data.</text>
</comment>
<keyword evidence="4" id="KW-1185">Reference proteome</keyword>
<reference evidence="3" key="2">
    <citation type="submission" date="2022-01" db="EMBL/GenBank/DDBJ databases">
        <authorList>
            <person name="Yamashiro T."/>
            <person name="Shiraishi A."/>
            <person name="Satake H."/>
            <person name="Nakayama K."/>
        </authorList>
    </citation>
    <scope>NUCLEOTIDE SEQUENCE</scope>
</reference>
<evidence type="ECO:0000313" key="4">
    <source>
        <dbReference type="Proteomes" id="UP001151760"/>
    </source>
</evidence>
<name>A0ABQ5AN48_9ASTR</name>
<proteinExistence type="predicted"/>
<evidence type="ECO:0000256" key="1">
    <source>
        <dbReference type="SAM" id="Coils"/>
    </source>
</evidence>
<feature type="region of interest" description="Disordered" evidence="2">
    <location>
        <begin position="174"/>
        <end position="197"/>
    </location>
</feature>
<dbReference type="Proteomes" id="UP001151760">
    <property type="component" value="Unassembled WGS sequence"/>
</dbReference>
<feature type="coiled-coil region" evidence="1">
    <location>
        <begin position="100"/>
        <end position="127"/>
    </location>
</feature>